<proteinExistence type="predicted"/>
<comment type="caution">
    <text evidence="1">The sequence shown here is derived from an EMBL/GenBank/DDBJ whole genome shotgun (WGS) entry which is preliminary data.</text>
</comment>
<organism evidence="1 2">
    <name type="scientific">Vitis vinifera</name>
    <name type="common">Grape</name>
    <dbReference type="NCBI Taxonomy" id="29760"/>
    <lineage>
        <taxon>Eukaryota</taxon>
        <taxon>Viridiplantae</taxon>
        <taxon>Streptophyta</taxon>
        <taxon>Embryophyta</taxon>
        <taxon>Tracheophyta</taxon>
        <taxon>Spermatophyta</taxon>
        <taxon>Magnoliopsida</taxon>
        <taxon>eudicotyledons</taxon>
        <taxon>Gunneridae</taxon>
        <taxon>Pentapetalae</taxon>
        <taxon>rosids</taxon>
        <taxon>Vitales</taxon>
        <taxon>Vitaceae</taxon>
        <taxon>Viteae</taxon>
        <taxon>Vitis</taxon>
    </lineage>
</organism>
<dbReference type="AlphaFoldDB" id="A0A438ISZ3"/>
<dbReference type="Proteomes" id="UP000288805">
    <property type="component" value="Unassembled WGS sequence"/>
</dbReference>
<dbReference type="EMBL" id="QGNW01000085">
    <property type="protein sequence ID" value="RVW99839.1"/>
    <property type="molecule type" value="Genomic_DNA"/>
</dbReference>
<protein>
    <submittedName>
        <fullName evidence="1">Uncharacterized protein</fullName>
    </submittedName>
</protein>
<evidence type="ECO:0000313" key="1">
    <source>
        <dbReference type="EMBL" id="RVW99839.1"/>
    </source>
</evidence>
<accession>A0A438ISZ3</accession>
<name>A0A438ISZ3_VITVI</name>
<gene>
    <name evidence="1" type="ORF">CK203_029224</name>
</gene>
<reference evidence="1 2" key="1">
    <citation type="journal article" date="2018" name="PLoS Genet.">
        <title>Population sequencing reveals clonal diversity and ancestral inbreeding in the grapevine cultivar Chardonnay.</title>
        <authorList>
            <person name="Roach M.J."/>
            <person name="Johnson D.L."/>
            <person name="Bohlmann J."/>
            <person name="van Vuuren H.J."/>
            <person name="Jones S.J."/>
            <person name="Pretorius I.S."/>
            <person name="Schmidt S.A."/>
            <person name="Borneman A.R."/>
        </authorList>
    </citation>
    <scope>NUCLEOTIDE SEQUENCE [LARGE SCALE GENOMIC DNA]</scope>
    <source>
        <strain evidence="2">cv. Chardonnay</strain>
        <tissue evidence="1">Leaf</tissue>
    </source>
</reference>
<evidence type="ECO:0000313" key="2">
    <source>
        <dbReference type="Proteomes" id="UP000288805"/>
    </source>
</evidence>
<sequence>MDRIEQRVRQLRVSDGAAVWDDLEGMPVASLSAKFRMPDIEIRIEERARGSEVEDRGVVSFFISRWCGKIAEIVDRPSERDQIQMVLRSLQPRIARHVVGVPFADFGSLVMALYDVEDNISRELWTDSSPSDIKGKKPFVGPRSADGIERPAVSYTATGQPCYTAQLTARPMAPYPRPRAQ</sequence>